<dbReference type="PANTHER" id="PTHR33376:SF5">
    <property type="entry name" value="EXTRACYTOPLASMIC SOLUTE RECEPTOR PROTEIN"/>
    <property type="match status" value="1"/>
</dbReference>
<reference evidence="3" key="1">
    <citation type="submission" date="2020-12" db="EMBL/GenBank/DDBJ databases">
        <title>The genome sequence of Inhella sp. 1Y17.</title>
        <authorList>
            <person name="Liu Y."/>
        </authorList>
    </citation>
    <scope>NUCLEOTIDE SEQUENCE</scope>
    <source>
        <strain evidence="3">1Y17</strain>
    </source>
</reference>
<evidence type="ECO:0000256" key="1">
    <source>
        <dbReference type="ARBA" id="ARBA00022729"/>
    </source>
</evidence>
<accession>A0A931NF89</accession>
<evidence type="ECO:0000313" key="4">
    <source>
        <dbReference type="Proteomes" id="UP000613266"/>
    </source>
</evidence>
<evidence type="ECO:0000256" key="2">
    <source>
        <dbReference type="SAM" id="SignalP"/>
    </source>
</evidence>
<gene>
    <name evidence="3" type="primary">dctP</name>
    <name evidence="3" type="ORF">I7X39_16645</name>
</gene>
<organism evidence="3 4">
    <name type="scientific">Inhella proteolytica</name>
    <dbReference type="NCBI Taxonomy" id="2795029"/>
    <lineage>
        <taxon>Bacteria</taxon>
        <taxon>Pseudomonadati</taxon>
        <taxon>Pseudomonadota</taxon>
        <taxon>Betaproteobacteria</taxon>
        <taxon>Burkholderiales</taxon>
        <taxon>Sphaerotilaceae</taxon>
        <taxon>Inhella</taxon>
    </lineage>
</organism>
<keyword evidence="1 2" id="KW-0732">Signal</keyword>
<dbReference type="GO" id="GO:0055085">
    <property type="term" value="P:transmembrane transport"/>
    <property type="evidence" value="ECO:0007669"/>
    <property type="project" value="InterPro"/>
</dbReference>
<dbReference type="Pfam" id="PF03480">
    <property type="entry name" value="DctP"/>
    <property type="match status" value="1"/>
</dbReference>
<dbReference type="PANTHER" id="PTHR33376">
    <property type="match status" value="1"/>
</dbReference>
<dbReference type="EMBL" id="JAEDAK010000012">
    <property type="protein sequence ID" value="MBH9578522.1"/>
    <property type="molecule type" value="Genomic_DNA"/>
</dbReference>
<keyword evidence="4" id="KW-1185">Reference proteome</keyword>
<dbReference type="CDD" id="cd13670">
    <property type="entry name" value="PBP2_TRAP_Tp0957_like"/>
    <property type="match status" value="1"/>
</dbReference>
<evidence type="ECO:0000313" key="3">
    <source>
        <dbReference type="EMBL" id="MBH9578522.1"/>
    </source>
</evidence>
<dbReference type="AlphaFoldDB" id="A0A931NF89"/>
<proteinExistence type="predicted"/>
<feature type="signal peptide" evidence="2">
    <location>
        <begin position="1"/>
        <end position="21"/>
    </location>
</feature>
<sequence length="331" mass="36233">MNRRLATLGLAALSLPAAAQAVQLRIGTIVPKGSVHHQSLLELVEGWRAAQGAGAKAVVFTDGSQGGEHELLRRMRVGQLQGAMLSAAGLREIDPGVAALQTLPLLFRSWEELDHVREKLRPQLEKRLADKGFIVISWGDAGWVRFFSKNPAARPDDFKQQKFFSWGAEPEQQAIMKSLGYTPVPLEANDVLPAIQTGMIQVVPTTPYFALATQIYSSAPHMLDLNWAPVVGAVVVTQKAWESMNPAAQAALKTGGEKAGLATRAQARKEVDEAVAAMVKRGLKVTKPTPEQMKEWNELAERLYPRIRGQMVPAETFDEVMAQLKAFRGAR</sequence>
<dbReference type="InterPro" id="IPR018389">
    <property type="entry name" value="DctP_fam"/>
</dbReference>
<dbReference type="NCBIfam" id="NF037995">
    <property type="entry name" value="TRAP_S1"/>
    <property type="match status" value="1"/>
</dbReference>
<protein>
    <submittedName>
        <fullName evidence="3">TRAP transporter substrate-binding protein DctP</fullName>
    </submittedName>
</protein>
<name>A0A931NF89_9BURK</name>
<dbReference type="InterPro" id="IPR038404">
    <property type="entry name" value="TRAP_DctP_sf"/>
</dbReference>
<dbReference type="Proteomes" id="UP000613266">
    <property type="component" value="Unassembled WGS sequence"/>
</dbReference>
<dbReference type="Gene3D" id="3.40.190.170">
    <property type="entry name" value="Bacterial extracellular solute-binding protein, family 7"/>
    <property type="match status" value="1"/>
</dbReference>
<feature type="chain" id="PRO_5037841117" evidence="2">
    <location>
        <begin position="22"/>
        <end position="331"/>
    </location>
</feature>
<comment type="caution">
    <text evidence="3">The sequence shown here is derived from an EMBL/GenBank/DDBJ whole genome shotgun (WGS) entry which is preliminary data.</text>
</comment>